<proteinExistence type="predicted"/>
<dbReference type="EMBL" id="JARKNE010000004">
    <property type="protein sequence ID" value="KAK5834875.1"/>
    <property type="molecule type" value="Genomic_DNA"/>
</dbReference>
<dbReference type="PANTHER" id="PTHR43725:SF25">
    <property type="entry name" value="UDP-GLUCOSE 4-EPIMERASE"/>
    <property type="match status" value="1"/>
</dbReference>
<gene>
    <name evidence="2" type="ORF">PVK06_010554</name>
</gene>
<evidence type="ECO:0000313" key="2">
    <source>
        <dbReference type="EMBL" id="KAK5834875.1"/>
    </source>
</evidence>
<dbReference type="Gene3D" id="3.90.25.10">
    <property type="entry name" value="UDP-galactose 4-epimerase, domain 1"/>
    <property type="match status" value="1"/>
</dbReference>
<evidence type="ECO:0000313" key="3">
    <source>
        <dbReference type="Proteomes" id="UP001358586"/>
    </source>
</evidence>
<sequence length="243" mass="26969">MANNILVTGGAGFIGSHTVLELLVGGYNAVVVDNLNNSSDVAITRVKDLAGRYGNNLYFHQLDLRDKPALQNVFTERKFDDVIHFAGLKAVGESMKKPLMYYSNNIVGAITLLEVMEAYGCKNLVFSSSAAVYGWPKEVPCREEFPVSAINPYGRTKPIIEEICRDIQHADPEWKIILLRYFNPVGAHQSGYIGEHPPQVFLVSFACSQHHLPSPVITISTSLTITGNHLLSIIGNHLLYHYR</sequence>
<dbReference type="Pfam" id="PF16363">
    <property type="entry name" value="GDP_Man_Dehyd"/>
    <property type="match status" value="1"/>
</dbReference>
<feature type="domain" description="NAD(P)-binding" evidence="1">
    <location>
        <begin position="6"/>
        <end position="196"/>
    </location>
</feature>
<dbReference type="PANTHER" id="PTHR43725">
    <property type="entry name" value="UDP-GLUCOSE 4-EPIMERASE"/>
    <property type="match status" value="1"/>
</dbReference>
<dbReference type="InterPro" id="IPR036291">
    <property type="entry name" value="NAD(P)-bd_dom_sf"/>
</dbReference>
<reference evidence="2 3" key="1">
    <citation type="submission" date="2023-03" db="EMBL/GenBank/DDBJ databases">
        <title>WGS of Gossypium arboreum.</title>
        <authorList>
            <person name="Yu D."/>
        </authorList>
    </citation>
    <scope>NUCLEOTIDE SEQUENCE [LARGE SCALE GENOMIC DNA]</scope>
    <source>
        <tissue evidence="2">Leaf</tissue>
    </source>
</reference>
<dbReference type="Gene3D" id="3.40.50.720">
    <property type="entry name" value="NAD(P)-binding Rossmann-like Domain"/>
    <property type="match status" value="1"/>
</dbReference>
<keyword evidence="3" id="KW-1185">Reference proteome</keyword>
<accession>A0ABR0Q6W7</accession>
<comment type="caution">
    <text evidence="2">The sequence shown here is derived from an EMBL/GenBank/DDBJ whole genome shotgun (WGS) entry which is preliminary data.</text>
</comment>
<dbReference type="InterPro" id="IPR016040">
    <property type="entry name" value="NAD(P)-bd_dom"/>
</dbReference>
<name>A0ABR0Q6W7_GOSAR</name>
<protein>
    <recommendedName>
        <fullName evidence="1">NAD(P)-binding domain-containing protein</fullName>
    </recommendedName>
</protein>
<dbReference type="SUPFAM" id="SSF51735">
    <property type="entry name" value="NAD(P)-binding Rossmann-fold domains"/>
    <property type="match status" value="1"/>
</dbReference>
<evidence type="ECO:0000259" key="1">
    <source>
        <dbReference type="Pfam" id="PF16363"/>
    </source>
</evidence>
<organism evidence="2 3">
    <name type="scientific">Gossypium arboreum</name>
    <name type="common">Tree cotton</name>
    <name type="synonym">Gossypium nanking</name>
    <dbReference type="NCBI Taxonomy" id="29729"/>
    <lineage>
        <taxon>Eukaryota</taxon>
        <taxon>Viridiplantae</taxon>
        <taxon>Streptophyta</taxon>
        <taxon>Embryophyta</taxon>
        <taxon>Tracheophyta</taxon>
        <taxon>Spermatophyta</taxon>
        <taxon>Magnoliopsida</taxon>
        <taxon>eudicotyledons</taxon>
        <taxon>Gunneridae</taxon>
        <taxon>Pentapetalae</taxon>
        <taxon>rosids</taxon>
        <taxon>malvids</taxon>
        <taxon>Malvales</taxon>
        <taxon>Malvaceae</taxon>
        <taxon>Malvoideae</taxon>
        <taxon>Gossypium</taxon>
    </lineage>
</organism>
<dbReference type="Proteomes" id="UP001358586">
    <property type="component" value="Chromosome 4"/>
</dbReference>